<dbReference type="AlphaFoldDB" id="A0A0E9PK87"/>
<protein>
    <submittedName>
        <fullName evidence="1">Uncharacterized protein</fullName>
    </submittedName>
</protein>
<reference evidence="1" key="1">
    <citation type="submission" date="2014-11" db="EMBL/GenBank/DDBJ databases">
        <authorList>
            <person name="Amaro Gonzalez C."/>
        </authorList>
    </citation>
    <scope>NUCLEOTIDE SEQUENCE</scope>
</reference>
<name>A0A0E9PK87_ANGAN</name>
<evidence type="ECO:0000313" key="1">
    <source>
        <dbReference type="EMBL" id="JAH05056.1"/>
    </source>
</evidence>
<dbReference type="EMBL" id="GBXM01103521">
    <property type="protein sequence ID" value="JAH05056.1"/>
    <property type="molecule type" value="Transcribed_RNA"/>
</dbReference>
<reference evidence="1" key="2">
    <citation type="journal article" date="2015" name="Fish Shellfish Immunol.">
        <title>Early steps in the European eel (Anguilla anguilla)-Vibrio vulnificus interaction in the gills: Role of the RtxA13 toxin.</title>
        <authorList>
            <person name="Callol A."/>
            <person name="Pajuelo D."/>
            <person name="Ebbesson L."/>
            <person name="Teles M."/>
            <person name="MacKenzie S."/>
            <person name="Amaro C."/>
        </authorList>
    </citation>
    <scope>NUCLEOTIDE SEQUENCE</scope>
</reference>
<accession>A0A0E9PK87</accession>
<sequence>MAPLYIPILITNTECRGELWILVKVNSLQIIL</sequence>
<proteinExistence type="predicted"/>
<organism evidence="1">
    <name type="scientific">Anguilla anguilla</name>
    <name type="common">European freshwater eel</name>
    <name type="synonym">Muraena anguilla</name>
    <dbReference type="NCBI Taxonomy" id="7936"/>
    <lineage>
        <taxon>Eukaryota</taxon>
        <taxon>Metazoa</taxon>
        <taxon>Chordata</taxon>
        <taxon>Craniata</taxon>
        <taxon>Vertebrata</taxon>
        <taxon>Euteleostomi</taxon>
        <taxon>Actinopterygii</taxon>
        <taxon>Neopterygii</taxon>
        <taxon>Teleostei</taxon>
        <taxon>Anguilliformes</taxon>
        <taxon>Anguillidae</taxon>
        <taxon>Anguilla</taxon>
    </lineage>
</organism>